<dbReference type="PANTHER" id="PTHR30458:SF0">
    <property type="entry name" value="1,2-PHENYLACETYL-COA EPOXIDASE, SUBUNIT C"/>
    <property type="match status" value="1"/>
</dbReference>
<comment type="caution">
    <text evidence="1">The sequence shown here is derived from an EMBL/GenBank/DDBJ whole genome shotgun (WGS) entry which is preliminary data.</text>
</comment>
<dbReference type="SUPFAM" id="SSF47240">
    <property type="entry name" value="Ferritin-like"/>
    <property type="match status" value="1"/>
</dbReference>
<dbReference type="InterPro" id="IPR052703">
    <property type="entry name" value="Aromatic_CoA_ox/epox"/>
</dbReference>
<evidence type="ECO:0000313" key="1">
    <source>
        <dbReference type="EMBL" id="GAA4459130.1"/>
    </source>
</evidence>
<protein>
    <submittedName>
        <fullName evidence="1">Phenylacetate-CoA oxygenase subunit PaaC</fullName>
    </submittedName>
</protein>
<proteinExistence type="predicted"/>
<dbReference type="PANTHER" id="PTHR30458">
    <property type="entry name" value="PHENYLACETIC ACID DEGRADATION PROTEIN PAA"/>
    <property type="match status" value="1"/>
</dbReference>
<reference evidence="2" key="1">
    <citation type="journal article" date="2019" name="Int. J. Syst. Evol. Microbiol.">
        <title>The Global Catalogue of Microorganisms (GCM) 10K type strain sequencing project: providing services to taxonomists for standard genome sequencing and annotation.</title>
        <authorList>
            <consortium name="The Broad Institute Genomics Platform"/>
            <consortium name="The Broad Institute Genome Sequencing Center for Infectious Disease"/>
            <person name="Wu L."/>
            <person name="Ma J."/>
        </authorList>
    </citation>
    <scope>NUCLEOTIDE SEQUENCE [LARGE SCALE GENOMIC DNA]</scope>
    <source>
        <strain evidence="2">JCM 31921</strain>
    </source>
</reference>
<keyword evidence="2" id="KW-1185">Reference proteome</keyword>
<dbReference type="InterPro" id="IPR007814">
    <property type="entry name" value="PaaA_PaaC"/>
</dbReference>
<dbReference type="PIRSF" id="PIRSF037834">
    <property type="entry name" value="PA_CoA_Oase3"/>
    <property type="match status" value="1"/>
</dbReference>
<name>A0ABP8N0A7_9BACT</name>
<dbReference type="Gene3D" id="1.20.1260.10">
    <property type="match status" value="1"/>
</dbReference>
<dbReference type="Proteomes" id="UP001501410">
    <property type="component" value="Unassembled WGS sequence"/>
</dbReference>
<dbReference type="Pfam" id="PF05138">
    <property type="entry name" value="PaaA_PaaC"/>
    <property type="match status" value="1"/>
</dbReference>
<dbReference type="InterPro" id="IPR012347">
    <property type="entry name" value="Ferritin-like"/>
</dbReference>
<evidence type="ECO:0000313" key="2">
    <source>
        <dbReference type="Proteomes" id="UP001501410"/>
    </source>
</evidence>
<dbReference type="EMBL" id="BAABEZ010000024">
    <property type="protein sequence ID" value="GAA4459130.1"/>
    <property type="molecule type" value="Genomic_DNA"/>
</dbReference>
<dbReference type="NCBIfam" id="TIGR02158">
    <property type="entry name" value="PA_CoA_Oxy3"/>
    <property type="match status" value="1"/>
</dbReference>
<sequence length="259" mass="29717">MNITLPSKNRTAMCDYVLQMADSNLILAQRLCEWCGHGPILEQDIALSNIGLDLLGATRSLYQYAAQLQNENKTEDDLAFLRGERDFRNFLICELPKGDFGFTVVRQFLFEAYQLLLLEALQQSSDTHLAAIAEKSHKEALYHYKWSAEWVIRLGDGTEESKRRVQESIDDIWTYTGEFFIATEWEQELIAAGAIPDFRTFANAWKEKVAEVFNEATLTMPPADVFMQKGGKNGVHTEHLGFLLAEMQYMQRQFPGEEW</sequence>
<dbReference type="InterPro" id="IPR009078">
    <property type="entry name" value="Ferritin-like_SF"/>
</dbReference>
<dbReference type="RefSeq" id="WP_344828664.1">
    <property type="nucleotide sequence ID" value="NZ_BAABEZ010000024.1"/>
</dbReference>
<dbReference type="InterPro" id="IPR011882">
    <property type="entry name" value="PaaC"/>
</dbReference>
<accession>A0ABP8N0A7</accession>
<organism evidence="1 2">
    <name type="scientific">Rurimicrobium arvi</name>
    <dbReference type="NCBI Taxonomy" id="2049916"/>
    <lineage>
        <taxon>Bacteria</taxon>
        <taxon>Pseudomonadati</taxon>
        <taxon>Bacteroidota</taxon>
        <taxon>Chitinophagia</taxon>
        <taxon>Chitinophagales</taxon>
        <taxon>Chitinophagaceae</taxon>
        <taxon>Rurimicrobium</taxon>
    </lineage>
</organism>
<gene>
    <name evidence="1" type="primary">paaC</name>
    <name evidence="1" type="ORF">GCM10023092_28500</name>
</gene>